<evidence type="ECO:0000256" key="5">
    <source>
        <dbReference type="ARBA" id="ARBA00023136"/>
    </source>
</evidence>
<evidence type="ECO:0000256" key="6">
    <source>
        <dbReference type="SAM" id="Phobius"/>
    </source>
</evidence>
<feature type="transmembrane region" description="Helical" evidence="6">
    <location>
        <begin position="124"/>
        <end position="148"/>
    </location>
</feature>
<dbReference type="PROSITE" id="PS50850">
    <property type="entry name" value="MFS"/>
    <property type="match status" value="1"/>
</dbReference>
<feature type="transmembrane region" description="Helical" evidence="6">
    <location>
        <begin position="292"/>
        <end position="312"/>
    </location>
</feature>
<feature type="transmembrane region" description="Helical" evidence="6">
    <location>
        <begin position="324"/>
        <end position="346"/>
    </location>
</feature>
<dbReference type="PANTHER" id="PTHR43124">
    <property type="entry name" value="PURINE EFFLUX PUMP PBUE"/>
    <property type="match status" value="1"/>
</dbReference>
<name>A0A1I3U9W9_9RHOB</name>
<keyword evidence="2" id="KW-1003">Cell membrane</keyword>
<keyword evidence="4 6" id="KW-1133">Transmembrane helix</keyword>
<sequence>MNAGLVSLTLAYVLSQFYRAFLAVLAPDLAVDLGLGPGDLSRASGYWFLSFAALQLPVGWLLDRVGPRRTAAGLLGICGGGGAALFALAQAPWQVEVAMVLIGAGCAPVLMASYYIFARVYPVAVFATLAGVLIGVGSLGNIAASVPLGWAAETLGWRGAMGFLAAATMLVALACHLLVRDPAPTDDTGPRGSLLDLLKIPAMWAILPMMMVNYAPAAGLRGLWAGPYVADIYDPAFVGRVTLVMGVAMILGSFAYGPLDRVFGTRKWIVFTGNLLGAIVCGLLWLVPMPGLVMATVALALIGAFGSSFPMLVAHGRSFFPPRLVGRGVTLMNLFGIGGVGVMQFATGPLFERAGGGIAGYQALFGVFALALLLGCLVYAFAPDKTD</sequence>
<evidence type="ECO:0000256" key="1">
    <source>
        <dbReference type="ARBA" id="ARBA00004651"/>
    </source>
</evidence>
<keyword evidence="9" id="KW-1185">Reference proteome</keyword>
<dbReference type="PANTHER" id="PTHR43124:SF3">
    <property type="entry name" value="CHLORAMPHENICOL EFFLUX PUMP RV0191"/>
    <property type="match status" value="1"/>
</dbReference>
<dbReference type="Pfam" id="PF07690">
    <property type="entry name" value="MFS_1"/>
    <property type="match status" value="1"/>
</dbReference>
<dbReference type="Gene3D" id="1.20.1250.20">
    <property type="entry name" value="MFS general substrate transporter like domains"/>
    <property type="match status" value="2"/>
</dbReference>
<evidence type="ECO:0000259" key="7">
    <source>
        <dbReference type="PROSITE" id="PS50850"/>
    </source>
</evidence>
<dbReference type="InterPro" id="IPR050189">
    <property type="entry name" value="MFS_Efflux_Transporters"/>
</dbReference>
<feature type="transmembrane region" description="Helical" evidence="6">
    <location>
        <begin position="237"/>
        <end position="256"/>
    </location>
</feature>
<dbReference type="STRING" id="390807.SAMN04488095_3647"/>
<dbReference type="InterPro" id="IPR020846">
    <property type="entry name" value="MFS_dom"/>
</dbReference>
<proteinExistence type="predicted"/>
<dbReference type="AlphaFoldDB" id="A0A1I3U9W9"/>
<dbReference type="InterPro" id="IPR011701">
    <property type="entry name" value="MFS"/>
</dbReference>
<dbReference type="GO" id="GO:0022857">
    <property type="term" value="F:transmembrane transporter activity"/>
    <property type="evidence" value="ECO:0007669"/>
    <property type="project" value="InterPro"/>
</dbReference>
<accession>A0A1I3U9W9</accession>
<organism evidence="8 9">
    <name type="scientific">Jannaschia pohangensis</name>
    <dbReference type="NCBI Taxonomy" id="390807"/>
    <lineage>
        <taxon>Bacteria</taxon>
        <taxon>Pseudomonadati</taxon>
        <taxon>Pseudomonadota</taxon>
        <taxon>Alphaproteobacteria</taxon>
        <taxon>Rhodobacterales</taxon>
        <taxon>Roseobacteraceae</taxon>
        <taxon>Jannaschia</taxon>
    </lineage>
</organism>
<feature type="transmembrane region" description="Helical" evidence="6">
    <location>
        <begin position="43"/>
        <end position="62"/>
    </location>
</feature>
<feature type="transmembrane region" description="Helical" evidence="6">
    <location>
        <begin position="74"/>
        <end position="91"/>
    </location>
</feature>
<protein>
    <submittedName>
        <fullName evidence="8">Sugar phosphate permease</fullName>
    </submittedName>
</protein>
<gene>
    <name evidence="8" type="ORF">SAMN04488095_3647</name>
</gene>
<dbReference type="RefSeq" id="WP_092784652.1">
    <property type="nucleotide sequence ID" value="NZ_FORA01000007.1"/>
</dbReference>
<feature type="transmembrane region" description="Helical" evidence="6">
    <location>
        <begin position="268"/>
        <end position="286"/>
    </location>
</feature>
<keyword evidence="3 6" id="KW-0812">Transmembrane</keyword>
<evidence type="ECO:0000313" key="8">
    <source>
        <dbReference type="EMBL" id="SFJ78561.1"/>
    </source>
</evidence>
<feature type="transmembrane region" description="Helical" evidence="6">
    <location>
        <begin position="358"/>
        <end position="382"/>
    </location>
</feature>
<dbReference type="SUPFAM" id="SSF103473">
    <property type="entry name" value="MFS general substrate transporter"/>
    <property type="match status" value="1"/>
</dbReference>
<keyword evidence="5 6" id="KW-0472">Membrane</keyword>
<dbReference type="OrthoDB" id="272777at2"/>
<evidence type="ECO:0000256" key="3">
    <source>
        <dbReference type="ARBA" id="ARBA00022692"/>
    </source>
</evidence>
<reference evidence="8 9" key="1">
    <citation type="submission" date="2016-10" db="EMBL/GenBank/DDBJ databases">
        <authorList>
            <person name="de Groot N.N."/>
        </authorList>
    </citation>
    <scope>NUCLEOTIDE SEQUENCE [LARGE SCALE GENOMIC DNA]</scope>
    <source>
        <strain evidence="8 9">DSM 19073</strain>
    </source>
</reference>
<dbReference type="EMBL" id="FORA01000007">
    <property type="protein sequence ID" value="SFJ78561.1"/>
    <property type="molecule type" value="Genomic_DNA"/>
</dbReference>
<dbReference type="InterPro" id="IPR036259">
    <property type="entry name" value="MFS_trans_sf"/>
</dbReference>
<feature type="transmembrane region" description="Helical" evidence="6">
    <location>
        <begin position="97"/>
        <end position="117"/>
    </location>
</feature>
<evidence type="ECO:0000313" key="9">
    <source>
        <dbReference type="Proteomes" id="UP000199110"/>
    </source>
</evidence>
<feature type="domain" description="Major facilitator superfamily (MFS) profile" evidence="7">
    <location>
        <begin position="4"/>
        <end position="387"/>
    </location>
</feature>
<feature type="transmembrane region" description="Helical" evidence="6">
    <location>
        <begin position="200"/>
        <end position="217"/>
    </location>
</feature>
<evidence type="ECO:0000256" key="4">
    <source>
        <dbReference type="ARBA" id="ARBA00022989"/>
    </source>
</evidence>
<evidence type="ECO:0000256" key="2">
    <source>
        <dbReference type="ARBA" id="ARBA00022475"/>
    </source>
</evidence>
<dbReference type="GO" id="GO:0005886">
    <property type="term" value="C:plasma membrane"/>
    <property type="evidence" value="ECO:0007669"/>
    <property type="project" value="UniProtKB-SubCell"/>
</dbReference>
<feature type="transmembrane region" description="Helical" evidence="6">
    <location>
        <begin position="160"/>
        <end position="179"/>
    </location>
</feature>
<dbReference type="Proteomes" id="UP000199110">
    <property type="component" value="Unassembled WGS sequence"/>
</dbReference>
<comment type="subcellular location">
    <subcellularLocation>
        <location evidence="1">Cell membrane</location>
        <topology evidence="1">Multi-pass membrane protein</topology>
    </subcellularLocation>
</comment>